<evidence type="ECO:0000256" key="4">
    <source>
        <dbReference type="ARBA" id="ARBA00022692"/>
    </source>
</evidence>
<dbReference type="InterPro" id="IPR037066">
    <property type="entry name" value="Plug_dom_sf"/>
</dbReference>
<evidence type="ECO:0000256" key="7">
    <source>
        <dbReference type="PROSITE-ProRule" id="PRU01360"/>
    </source>
</evidence>
<dbReference type="InterPro" id="IPR023997">
    <property type="entry name" value="TonB-dep_OMP_SusC/RagA_CS"/>
</dbReference>
<dbReference type="Gene3D" id="2.40.170.20">
    <property type="entry name" value="TonB-dependent receptor, beta-barrel domain"/>
    <property type="match status" value="1"/>
</dbReference>
<dbReference type="Pfam" id="PF07715">
    <property type="entry name" value="Plug"/>
    <property type="match status" value="1"/>
</dbReference>
<dbReference type="Gene3D" id="2.170.130.10">
    <property type="entry name" value="TonB-dependent receptor, plug domain"/>
    <property type="match status" value="1"/>
</dbReference>
<keyword evidence="4 7" id="KW-0812">Transmembrane</keyword>
<evidence type="ECO:0000259" key="8">
    <source>
        <dbReference type="Pfam" id="PF07715"/>
    </source>
</evidence>
<keyword evidence="6 7" id="KW-0998">Cell outer membrane</keyword>
<dbReference type="InterPro" id="IPR008969">
    <property type="entry name" value="CarboxyPept-like_regulatory"/>
</dbReference>
<accession>A0ABV9KPT5</accession>
<dbReference type="Gene3D" id="2.60.40.1120">
    <property type="entry name" value="Carboxypeptidase-like, regulatory domain"/>
    <property type="match status" value="1"/>
</dbReference>
<evidence type="ECO:0000256" key="1">
    <source>
        <dbReference type="ARBA" id="ARBA00004571"/>
    </source>
</evidence>
<dbReference type="InterPro" id="IPR012910">
    <property type="entry name" value="Plug_dom"/>
</dbReference>
<dbReference type="SUPFAM" id="SSF56935">
    <property type="entry name" value="Porins"/>
    <property type="match status" value="1"/>
</dbReference>
<comment type="similarity">
    <text evidence="7">Belongs to the TonB-dependent receptor family.</text>
</comment>
<dbReference type="NCBIfam" id="TIGR04057">
    <property type="entry name" value="SusC_RagA_signa"/>
    <property type="match status" value="1"/>
</dbReference>
<feature type="domain" description="TonB-dependent receptor plug" evidence="8">
    <location>
        <begin position="129"/>
        <end position="253"/>
    </location>
</feature>
<evidence type="ECO:0000313" key="9">
    <source>
        <dbReference type="EMBL" id="MFC4672195.1"/>
    </source>
</evidence>
<comment type="caution">
    <text evidence="9">The sequence shown here is derived from an EMBL/GenBank/DDBJ whole genome shotgun (WGS) entry which is preliminary data.</text>
</comment>
<dbReference type="NCBIfam" id="TIGR04056">
    <property type="entry name" value="OMP_RagA_SusC"/>
    <property type="match status" value="1"/>
</dbReference>
<keyword evidence="10" id="KW-1185">Reference proteome</keyword>
<keyword evidence="2 7" id="KW-0813">Transport</keyword>
<name>A0ABV9KPT5_9BACT</name>
<proteinExistence type="inferred from homology"/>
<evidence type="ECO:0000256" key="2">
    <source>
        <dbReference type="ARBA" id="ARBA00022448"/>
    </source>
</evidence>
<evidence type="ECO:0000313" key="10">
    <source>
        <dbReference type="Proteomes" id="UP001596023"/>
    </source>
</evidence>
<dbReference type="Proteomes" id="UP001596023">
    <property type="component" value="Unassembled WGS sequence"/>
</dbReference>
<dbReference type="InterPro" id="IPR039426">
    <property type="entry name" value="TonB-dep_rcpt-like"/>
</dbReference>
<sequence length="1097" mass="123100">MRLLTLLLLIISTITLSAQNTILIKGKVFAEDGTPLPGASVYIDKSTIGEKTGVEGMITNYNMGTIADAEGEFTLSVPKGITHLTCAFIGFETQQVDIRGKAVVTITMKESGNALDAVVVTGYQTIERRKLTAAITTVSISDESVGTVNSIDQALAGQVAGLSSVLTSGSPTAPVKLRIRGTASLNGTQDPLWVLDGMPLEGTDIPALENDNDLDNIRQSSIAGLSPSDIESITILKDVAATAIYGTRAANGVIVITTKKGKIGKPRVNVSTKLTYSPKRNIDRLNLMNADQKVGLELDLLRYDNMYLQKMGGVHQILQNNNLVNNYLNNGWNALPSQVQQEINSLRTINTDWNDILFRDTFDQEYNISVSGGSDNMQYYNSFSYSSQNGNVEKVSSDRFSLMSKTNYKFNNHVKTGLTIHLNRRTNSSYLSDTYGNANPLSYSRKANPYQQPYDANGNYSYDYNVQDSDRGLKFNIFEEYENTSNKTDITSSNIIWDLEFRLLSDRLKLTSQLGIQSDKTSVKQIAEEESFTMRELRQDSFKGGKSFLPDGGVIRNNENDNSQVAWKGMAEYRDTYNGIHELEVMGGSEIRKTWYTTLYSAGFGYSPSAETTQPIVFPDASSAQLSRYRQYQRIRQVNAYASFFATASYSLLQRYILGGSIRFDGSDLFGVDPKYRYLPLYSVSGSWRIMEEPFMKDQKNWLDNLAIRASYGIQGNIDKKTSPYLLGKYEVRSLLPDGSEQIISIASAPNDKLRWEKTTSVNLGVDLSVLKQRVNLSVDYYYRKGTDLIGFQMLPLETGFYSTSINWASMTNKGIEIALRTENITTKDFSWYTNLNFAYNKNKVLKEKVGDQNVLPSREGYPAGAIFALKTDGLDEDGLPLFVDKQGNRVSLEELYKLQDVWGIGLASSDVTPLQERGFYSYMGTKDAPYTGGILNTFSYKNWELSCNIAYYLGAHVQIRPPYSNSSTHIGQNTDTSILDRWTPENPDGKFPAIWDGVTRSLEYDWYNSRNDIYYNLDIWVKKQNYFRLQNVRLAYNIPQALTRKLTINNATVALETRNLLVWGSSYKNYLDPETMGNKFATPIPRSFVFSLNFNF</sequence>
<gene>
    <name evidence="9" type="ORF">ACFO6W_00660</name>
</gene>
<keyword evidence="5 7" id="KW-0472">Membrane</keyword>
<dbReference type="InterPro" id="IPR023996">
    <property type="entry name" value="TonB-dep_OMP_SusC/RagA"/>
</dbReference>
<keyword evidence="3 7" id="KW-1134">Transmembrane beta strand</keyword>
<evidence type="ECO:0000256" key="5">
    <source>
        <dbReference type="ARBA" id="ARBA00023136"/>
    </source>
</evidence>
<protein>
    <submittedName>
        <fullName evidence="9">SusC/RagA family TonB-linked outer membrane protein</fullName>
    </submittedName>
</protein>
<dbReference type="InterPro" id="IPR036942">
    <property type="entry name" value="Beta-barrel_TonB_sf"/>
</dbReference>
<dbReference type="EMBL" id="JBHSGN010000004">
    <property type="protein sequence ID" value="MFC4672195.1"/>
    <property type="molecule type" value="Genomic_DNA"/>
</dbReference>
<dbReference type="Pfam" id="PF13715">
    <property type="entry name" value="CarbopepD_reg_2"/>
    <property type="match status" value="1"/>
</dbReference>
<reference evidence="10" key="1">
    <citation type="journal article" date="2019" name="Int. J. Syst. Evol. Microbiol.">
        <title>The Global Catalogue of Microorganisms (GCM) 10K type strain sequencing project: providing services to taxonomists for standard genome sequencing and annotation.</title>
        <authorList>
            <consortium name="The Broad Institute Genomics Platform"/>
            <consortium name="The Broad Institute Genome Sequencing Center for Infectious Disease"/>
            <person name="Wu L."/>
            <person name="Ma J."/>
        </authorList>
    </citation>
    <scope>NUCLEOTIDE SEQUENCE [LARGE SCALE GENOMIC DNA]</scope>
    <source>
        <strain evidence="10">CCUG 66188</strain>
    </source>
</reference>
<dbReference type="PROSITE" id="PS52016">
    <property type="entry name" value="TONB_DEPENDENT_REC_3"/>
    <property type="match status" value="1"/>
</dbReference>
<dbReference type="SUPFAM" id="SSF49464">
    <property type="entry name" value="Carboxypeptidase regulatory domain-like"/>
    <property type="match status" value="1"/>
</dbReference>
<comment type="subcellular location">
    <subcellularLocation>
        <location evidence="1 7">Cell outer membrane</location>
        <topology evidence="1 7">Multi-pass membrane protein</topology>
    </subcellularLocation>
</comment>
<organism evidence="9 10">
    <name type="scientific">Dysgonomonas termitidis</name>
    <dbReference type="NCBI Taxonomy" id="1516126"/>
    <lineage>
        <taxon>Bacteria</taxon>
        <taxon>Pseudomonadati</taxon>
        <taxon>Bacteroidota</taxon>
        <taxon>Bacteroidia</taxon>
        <taxon>Bacteroidales</taxon>
        <taxon>Dysgonomonadaceae</taxon>
        <taxon>Dysgonomonas</taxon>
    </lineage>
</organism>
<evidence type="ECO:0000256" key="3">
    <source>
        <dbReference type="ARBA" id="ARBA00022452"/>
    </source>
</evidence>
<evidence type="ECO:0000256" key="6">
    <source>
        <dbReference type="ARBA" id="ARBA00023237"/>
    </source>
</evidence>
<dbReference type="RefSeq" id="WP_379993375.1">
    <property type="nucleotide sequence ID" value="NZ_JBHSGN010000004.1"/>
</dbReference>